<gene>
    <name evidence="1" type="ORF">FDK22_11535</name>
</gene>
<dbReference type="SUPFAM" id="SSF53146">
    <property type="entry name" value="Nitrogenase accessory factor-like"/>
    <property type="match status" value="1"/>
</dbReference>
<dbReference type="InterPro" id="IPR036105">
    <property type="entry name" value="DiNase_FeMo-co_biosyn_sf"/>
</dbReference>
<accession>A0A5R8XYC0</accession>
<name>A0A5R8XYC0_9BACT</name>
<reference evidence="1 2" key="1">
    <citation type="submission" date="2019-05" db="EMBL/GenBank/DDBJ databases">
        <title>Arcobacter sp. nov., isolated from sea sediment.</title>
        <authorList>
            <person name="Kim W."/>
        </authorList>
    </citation>
    <scope>NUCLEOTIDE SEQUENCE [LARGE SCALE GENOMIC DNA]</scope>
    <source>
        <strain evidence="1 2">CAU 1517</strain>
    </source>
</reference>
<dbReference type="Gene3D" id="3.30.420.130">
    <property type="entry name" value="Dinitrogenase iron-molybdenum cofactor biosynthesis domain"/>
    <property type="match status" value="1"/>
</dbReference>
<proteinExistence type="predicted"/>
<evidence type="ECO:0000313" key="2">
    <source>
        <dbReference type="Proteomes" id="UP000308901"/>
    </source>
</evidence>
<dbReference type="AlphaFoldDB" id="A0A5R8XYC0"/>
<sequence length="112" mass="12793">MLRVVFPTNQKMSYLSVLESNFEESEYLTVLDLNGQNISDVQIIKNPHPNSAFEIVNECKQERFGVLILPENEELPLSELKKSGVSVFLTDSKKTVLDTYSDFINDKLHKLS</sequence>
<protein>
    <recommendedName>
        <fullName evidence="3">Dinitrogenase iron-molybdenum cofactor biosynthesis domain-containing protein</fullName>
    </recommendedName>
</protein>
<evidence type="ECO:0008006" key="3">
    <source>
        <dbReference type="Google" id="ProtNLM"/>
    </source>
</evidence>
<keyword evidence="2" id="KW-1185">Reference proteome</keyword>
<dbReference type="Proteomes" id="UP000308901">
    <property type="component" value="Unassembled WGS sequence"/>
</dbReference>
<evidence type="ECO:0000313" key="1">
    <source>
        <dbReference type="EMBL" id="TLP36874.1"/>
    </source>
</evidence>
<organism evidence="1 2">
    <name type="scientific">Arcobacter arenosus</name>
    <dbReference type="NCBI Taxonomy" id="2576037"/>
    <lineage>
        <taxon>Bacteria</taxon>
        <taxon>Pseudomonadati</taxon>
        <taxon>Campylobacterota</taxon>
        <taxon>Epsilonproteobacteria</taxon>
        <taxon>Campylobacterales</taxon>
        <taxon>Arcobacteraceae</taxon>
        <taxon>Arcobacter</taxon>
    </lineage>
</organism>
<dbReference type="EMBL" id="VANU01000005">
    <property type="protein sequence ID" value="TLP36874.1"/>
    <property type="molecule type" value="Genomic_DNA"/>
</dbReference>
<dbReference type="RefSeq" id="WP_138153129.1">
    <property type="nucleotide sequence ID" value="NZ_CBDDKQ010000003.1"/>
</dbReference>
<comment type="caution">
    <text evidence="1">The sequence shown here is derived from an EMBL/GenBank/DDBJ whole genome shotgun (WGS) entry which is preliminary data.</text>
</comment>
<dbReference type="OrthoDB" id="5347396at2"/>